<dbReference type="InterPro" id="IPR055179">
    <property type="entry name" value="Tex-like_central_region"/>
</dbReference>
<evidence type="ECO:0000259" key="1">
    <source>
        <dbReference type="PROSITE" id="PS50126"/>
    </source>
</evidence>
<feature type="domain" description="S1 motif" evidence="1">
    <location>
        <begin position="639"/>
        <end position="708"/>
    </location>
</feature>
<dbReference type="KEGG" id="thyd:TTHT_0689"/>
<dbReference type="InterPro" id="IPR003029">
    <property type="entry name" value="S1_domain"/>
</dbReference>
<dbReference type="GO" id="GO:0006139">
    <property type="term" value="P:nucleobase-containing compound metabolic process"/>
    <property type="evidence" value="ECO:0007669"/>
    <property type="project" value="InterPro"/>
</dbReference>
<dbReference type="Gene3D" id="1.10.150.310">
    <property type="entry name" value="Tex RuvX-like domain-like"/>
    <property type="match status" value="1"/>
</dbReference>
<dbReference type="SUPFAM" id="SSF158832">
    <property type="entry name" value="Tex N-terminal region-like"/>
    <property type="match status" value="1"/>
</dbReference>
<dbReference type="FunFam" id="1.10.10.650:FF:000001">
    <property type="entry name" value="S1 RNA-binding domain 1"/>
    <property type="match status" value="1"/>
</dbReference>
<dbReference type="Pfam" id="PF16921">
    <property type="entry name" value="Tex_YqgF"/>
    <property type="match status" value="1"/>
</dbReference>
<dbReference type="CDD" id="cd05685">
    <property type="entry name" value="S1_Tex"/>
    <property type="match status" value="1"/>
</dbReference>
<dbReference type="FunFam" id="3.30.420.140:FF:000001">
    <property type="entry name" value="RNA-binding transcriptional accessory protein"/>
    <property type="match status" value="1"/>
</dbReference>
<dbReference type="SUPFAM" id="SSF47781">
    <property type="entry name" value="RuvA domain 2-like"/>
    <property type="match status" value="2"/>
</dbReference>
<dbReference type="Pfam" id="PF17674">
    <property type="entry name" value="HHH_9"/>
    <property type="match status" value="1"/>
</dbReference>
<dbReference type="InterPro" id="IPR044146">
    <property type="entry name" value="S1_Tex"/>
</dbReference>
<dbReference type="InterPro" id="IPR012340">
    <property type="entry name" value="NA-bd_OB-fold"/>
</dbReference>
<dbReference type="Pfam" id="PF09371">
    <property type="entry name" value="Tex_N"/>
    <property type="match status" value="1"/>
</dbReference>
<dbReference type="SUPFAM" id="SSF50249">
    <property type="entry name" value="Nucleic acid-binding proteins"/>
    <property type="match status" value="1"/>
</dbReference>
<dbReference type="InterPro" id="IPR023319">
    <property type="entry name" value="Tex-like_HTH_dom_sf"/>
</dbReference>
<dbReference type="Pfam" id="PF22706">
    <property type="entry name" value="Tex_central_region"/>
    <property type="match status" value="1"/>
</dbReference>
<dbReference type="Gene3D" id="3.30.420.140">
    <property type="entry name" value="YqgF/RNase H-like domain"/>
    <property type="match status" value="1"/>
</dbReference>
<dbReference type="InterPro" id="IPR018974">
    <property type="entry name" value="Tex-like_N"/>
</dbReference>
<gene>
    <name evidence="2" type="ORF">TTHT_0689</name>
</gene>
<dbReference type="GO" id="GO:0003735">
    <property type="term" value="F:structural constituent of ribosome"/>
    <property type="evidence" value="ECO:0007669"/>
    <property type="project" value="TreeGrafter"/>
</dbReference>
<dbReference type="Pfam" id="PF12836">
    <property type="entry name" value="HHH_3"/>
    <property type="match status" value="1"/>
</dbReference>
<dbReference type="SMART" id="SM00732">
    <property type="entry name" value="YqgFc"/>
    <property type="match status" value="1"/>
</dbReference>
<reference evidence="2 3" key="1">
    <citation type="journal article" date="2012" name="Extremophiles">
        <title>Thermotomaculum hydrothermale gen. nov., sp. nov., a novel heterotrophic thermophile within the phylum Acidobacteria from a deep-sea hydrothermal vent chimney in the Southern Okinawa Trough.</title>
        <authorList>
            <person name="Izumi H."/>
            <person name="Nunoura T."/>
            <person name="Miyazaki M."/>
            <person name="Mino S."/>
            <person name="Toki T."/>
            <person name="Takai K."/>
            <person name="Sako Y."/>
            <person name="Sawabe T."/>
            <person name="Nakagawa S."/>
        </authorList>
    </citation>
    <scope>NUCLEOTIDE SEQUENCE [LARGE SCALE GENOMIC DNA]</scope>
    <source>
        <strain evidence="2 3">AC55</strain>
    </source>
</reference>
<evidence type="ECO:0000313" key="3">
    <source>
        <dbReference type="Proteomes" id="UP000595564"/>
    </source>
</evidence>
<name>A0A7R6PQ16_9BACT</name>
<dbReference type="SUPFAM" id="SSF53098">
    <property type="entry name" value="Ribonuclease H-like"/>
    <property type="match status" value="1"/>
</dbReference>
<dbReference type="FunFam" id="1.10.150.310:FF:000001">
    <property type="entry name" value="RNA-binding transcriptional accessory protein"/>
    <property type="match status" value="1"/>
</dbReference>
<dbReference type="SMART" id="SM00316">
    <property type="entry name" value="S1"/>
    <property type="match status" value="1"/>
</dbReference>
<dbReference type="InterPro" id="IPR050437">
    <property type="entry name" value="Ribos_protein_bS1-like"/>
</dbReference>
<dbReference type="InterPro" id="IPR041692">
    <property type="entry name" value="HHH_9"/>
</dbReference>
<dbReference type="GO" id="GO:0005737">
    <property type="term" value="C:cytoplasm"/>
    <property type="evidence" value="ECO:0007669"/>
    <property type="project" value="UniProtKB-ARBA"/>
</dbReference>
<dbReference type="InterPro" id="IPR037027">
    <property type="entry name" value="YqgF/RNaseH-like_dom_sf"/>
</dbReference>
<dbReference type="PANTHER" id="PTHR10724:SF10">
    <property type="entry name" value="S1 RNA-BINDING DOMAIN-CONTAINING PROTEIN 1"/>
    <property type="match status" value="1"/>
</dbReference>
<dbReference type="RefSeq" id="WP_201328605.1">
    <property type="nucleotide sequence ID" value="NZ_AP017470.1"/>
</dbReference>
<dbReference type="AlphaFoldDB" id="A0A7R6PQ16"/>
<dbReference type="Pfam" id="PF00575">
    <property type="entry name" value="S1"/>
    <property type="match status" value="1"/>
</dbReference>
<dbReference type="PROSITE" id="PS50126">
    <property type="entry name" value="S1"/>
    <property type="match status" value="1"/>
</dbReference>
<dbReference type="InterPro" id="IPR006641">
    <property type="entry name" value="YqgF/RNaseH-like_dom"/>
</dbReference>
<dbReference type="EMBL" id="AP017470">
    <property type="protein sequence ID" value="BBB32261.1"/>
    <property type="molecule type" value="Genomic_DNA"/>
</dbReference>
<dbReference type="PANTHER" id="PTHR10724">
    <property type="entry name" value="30S RIBOSOMAL PROTEIN S1"/>
    <property type="match status" value="1"/>
</dbReference>
<dbReference type="Proteomes" id="UP000595564">
    <property type="component" value="Chromosome"/>
</dbReference>
<evidence type="ECO:0000313" key="2">
    <source>
        <dbReference type="EMBL" id="BBB32261.1"/>
    </source>
</evidence>
<proteinExistence type="predicted"/>
<dbReference type="GO" id="GO:0003729">
    <property type="term" value="F:mRNA binding"/>
    <property type="evidence" value="ECO:0007669"/>
    <property type="project" value="UniProtKB-ARBA"/>
</dbReference>
<keyword evidence="3" id="KW-1185">Reference proteome</keyword>
<dbReference type="Gene3D" id="1.10.3500.10">
    <property type="entry name" value="Tex N-terminal region-like"/>
    <property type="match status" value="1"/>
</dbReference>
<dbReference type="FunFam" id="2.40.50.140:FF:000051">
    <property type="entry name" value="RNA-binding transcriptional accessory protein"/>
    <property type="match status" value="1"/>
</dbReference>
<dbReference type="InterPro" id="IPR010994">
    <property type="entry name" value="RuvA_2-like"/>
</dbReference>
<protein>
    <recommendedName>
        <fullName evidence="1">S1 motif domain-containing protein</fullName>
    </recommendedName>
</protein>
<dbReference type="Gene3D" id="1.10.10.650">
    <property type="entry name" value="RuvA domain 2-like"/>
    <property type="match status" value="1"/>
</dbReference>
<sequence>MLNNRELSFISEKLGISVNQIKSTILLLEEGSTVPFIARYRKERTGNLDETQILNIKENYQYIVELNERKKTVLKTIEEQGKLTDELKKKIEETFSKTELEDIYLPFKPKRRTKATIGKEMGLEPLAEEILKGEGTNLDVLAEKYINTEKGVDSKEKALEYAGYILAEMFSENAELRRKVRDSFYNEGIIKVSVTKDFEEKRTKYEMYYSFEESVKTIPSHRILAIRRGEKEKVLRSKIEIDIDKAFEDVFSLFFKKEHIYFEFLKSVLYDSLKRLVFPSIELEIRMELKKKADLDAINVFAKNLENLLLMPPAGTISVLGVDPGYRTGCKIVALDETGKLLENATIYPTKPFEKIEEAKKIALNLIEKYNIKAVAIGNGTASRETKSFFKSIAPEGVIVTVVNESGASVYSASKAAIEEFPDYDVTVRGAVSIGRRFQDPLSELVKIDPKSIGVGQYQHDVNQSLLKKKLDNVVVSVVNRVGVDLNTASYHLLKYVSGISERVAKNIVAYRDENGRFKNRKELMNVSGMGNKTFEQCAGFLRIRDGENILDSTGIHPESYFIVEKMAESVGLEINDLIKNREILNSIDLKQFETEDFGEFTLKDIVKELLNPGRDPRENFELFEFAEGIETIEDLTEGMVLNGVVTNVTKFGAFVDIGVHQDGLVHISELSHTFVENPEEFVSVGEKVKVKVLNVDRDLNRIALSIKALQTPPKKSGKSKNFTKKQVKDRKEKLVNKLLEKFGKN</sequence>
<organism evidence="2 3">
    <name type="scientific">Thermotomaculum hydrothermale</name>
    <dbReference type="NCBI Taxonomy" id="981385"/>
    <lineage>
        <taxon>Bacteria</taxon>
        <taxon>Pseudomonadati</taxon>
        <taxon>Acidobacteriota</taxon>
        <taxon>Holophagae</taxon>
        <taxon>Thermotomaculales</taxon>
        <taxon>Thermotomaculaceae</taxon>
        <taxon>Thermotomaculum</taxon>
    </lineage>
</organism>
<dbReference type="GO" id="GO:0006412">
    <property type="term" value="P:translation"/>
    <property type="evidence" value="ECO:0007669"/>
    <property type="project" value="TreeGrafter"/>
</dbReference>
<dbReference type="InterPro" id="IPR012337">
    <property type="entry name" value="RNaseH-like_sf"/>
</dbReference>
<dbReference type="InterPro" id="IPR032639">
    <property type="entry name" value="Tex_YqgF"/>
</dbReference>
<dbReference type="Gene3D" id="2.40.50.140">
    <property type="entry name" value="Nucleic acid-binding proteins"/>
    <property type="match status" value="1"/>
</dbReference>
<dbReference type="InterPro" id="IPR023323">
    <property type="entry name" value="Tex-like_dom_sf"/>
</dbReference>
<accession>A0A7R6PQ16</accession>